<evidence type="ECO:0000313" key="1">
    <source>
        <dbReference type="EMBL" id="GLQ57348.1"/>
    </source>
</evidence>
<protein>
    <submittedName>
        <fullName evidence="1">Uncharacterized protein</fullName>
    </submittedName>
</protein>
<evidence type="ECO:0000313" key="2">
    <source>
        <dbReference type="Proteomes" id="UP001156691"/>
    </source>
</evidence>
<accession>A0ABQ5WBU4</accession>
<organism evidence="1 2">
    <name type="scientific">Devosia nitrariae</name>
    <dbReference type="NCBI Taxonomy" id="2071872"/>
    <lineage>
        <taxon>Bacteria</taxon>
        <taxon>Pseudomonadati</taxon>
        <taxon>Pseudomonadota</taxon>
        <taxon>Alphaproteobacteria</taxon>
        <taxon>Hyphomicrobiales</taxon>
        <taxon>Devosiaceae</taxon>
        <taxon>Devosia</taxon>
    </lineage>
</organism>
<name>A0ABQ5WBU4_9HYPH</name>
<sequence length="81" mass="8731">MTNDRQVDGDNEAVLAAIGEGGVAEHDLLTPLGDDADGWTMDSVHRLGGLRHAHELQSVQGGCMNPVDLTELRNCLGQWIH</sequence>
<reference evidence="2" key="1">
    <citation type="journal article" date="2019" name="Int. J. Syst. Evol. Microbiol.">
        <title>The Global Catalogue of Microorganisms (GCM) 10K type strain sequencing project: providing services to taxonomists for standard genome sequencing and annotation.</title>
        <authorList>
            <consortium name="The Broad Institute Genomics Platform"/>
            <consortium name="The Broad Institute Genome Sequencing Center for Infectious Disease"/>
            <person name="Wu L."/>
            <person name="Ma J."/>
        </authorList>
    </citation>
    <scope>NUCLEOTIDE SEQUENCE [LARGE SCALE GENOMIC DNA]</scope>
    <source>
        <strain evidence="2">NBRC 112416</strain>
    </source>
</reference>
<comment type="caution">
    <text evidence="1">The sequence shown here is derived from an EMBL/GenBank/DDBJ whole genome shotgun (WGS) entry which is preliminary data.</text>
</comment>
<dbReference type="Proteomes" id="UP001156691">
    <property type="component" value="Unassembled WGS sequence"/>
</dbReference>
<proteinExistence type="predicted"/>
<keyword evidence="2" id="KW-1185">Reference proteome</keyword>
<dbReference type="EMBL" id="BSNS01000024">
    <property type="protein sequence ID" value="GLQ57348.1"/>
    <property type="molecule type" value="Genomic_DNA"/>
</dbReference>
<gene>
    <name evidence="1" type="ORF">GCM10010862_46070</name>
</gene>